<name>A0A537J3P6_9BACT</name>
<keyword evidence="2" id="KW-0479">Metal-binding</keyword>
<evidence type="ECO:0000313" key="6">
    <source>
        <dbReference type="Proteomes" id="UP000320048"/>
    </source>
</evidence>
<evidence type="ECO:0000256" key="4">
    <source>
        <dbReference type="ARBA" id="ARBA00022842"/>
    </source>
</evidence>
<evidence type="ECO:0000256" key="1">
    <source>
        <dbReference type="ARBA" id="ARBA00001946"/>
    </source>
</evidence>
<protein>
    <submittedName>
        <fullName evidence="5">HAD family hydrolase</fullName>
    </submittedName>
</protein>
<proteinExistence type="predicted"/>
<dbReference type="Pfam" id="PF00702">
    <property type="entry name" value="Hydrolase"/>
    <property type="match status" value="1"/>
</dbReference>
<dbReference type="PANTHER" id="PTHR46470">
    <property type="entry name" value="N-ACYLNEURAMINATE-9-PHOSPHATASE"/>
    <property type="match status" value="1"/>
</dbReference>
<dbReference type="InterPro" id="IPR006439">
    <property type="entry name" value="HAD-SF_hydro_IA"/>
</dbReference>
<dbReference type="InterPro" id="IPR023214">
    <property type="entry name" value="HAD_sf"/>
</dbReference>
<dbReference type="Proteomes" id="UP000320048">
    <property type="component" value="Unassembled WGS sequence"/>
</dbReference>
<dbReference type="GO" id="GO:0046872">
    <property type="term" value="F:metal ion binding"/>
    <property type="evidence" value="ECO:0007669"/>
    <property type="project" value="UniProtKB-KW"/>
</dbReference>
<reference evidence="5 6" key="1">
    <citation type="journal article" date="2019" name="Nat. Microbiol.">
        <title>Mediterranean grassland soil C-N compound turnover is dependent on rainfall and depth, and is mediated by genomically divergent microorganisms.</title>
        <authorList>
            <person name="Diamond S."/>
            <person name="Andeer P.F."/>
            <person name="Li Z."/>
            <person name="Crits-Christoph A."/>
            <person name="Burstein D."/>
            <person name="Anantharaman K."/>
            <person name="Lane K.R."/>
            <person name="Thomas B.C."/>
            <person name="Pan C."/>
            <person name="Northen T.R."/>
            <person name="Banfield J.F."/>
        </authorList>
    </citation>
    <scope>NUCLEOTIDE SEQUENCE [LARGE SCALE GENOMIC DNA]</scope>
    <source>
        <strain evidence="5">NP_7</strain>
    </source>
</reference>
<keyword evidence="4" id="KW-0460">Magnesium</keyword>
<dbReference type="Gene3D" id="3.40.50.1000">
    <property type="entry name" value="HAD superfamily/HAD-like"/>
    <property type="match status" value="1"/>
</dbReference>
<organism evidence="5 6">
    <name type="scientific">Candidatus Segetimicrobium genomatis</name>
    <dbReference type="NCBI Taxonomy" id="2569760"/>
    <lineage>
        <taxon>Bacteria</taxon>
        <taxon>Bacillati</taxon>
        <taxon>Candidatus Sysuimicrobiota</taxon>
        <taxon>Candidatus Sysuimicrobiia</taxon>
        <taxon>Candidatus Sysuimicrobiales</taxon>
        <taxon>Candidatus Segetimicrobiaceae</taxon>
        <taxon>Candidatus Segetimicrobium</taxon>
    </lineage>
</organism>
<gene>
    <name evidence="5" type="ORF">E6H04_13270</name>
</gene>
<dbReference type="InterPro" id="IPR051400">
    <property type="entry name" value="HAD-like_hydrolase"/>
</dbReference>
<dbReference type="PANTHER" id="PTHR46470:SF2">
    <property type="entry name" value="GLYCERALDEHYDE 3-PHOSPHATE PHOSPHATASE"/>
    <property type="match status" value="1"/>
</dbReference>
<accession>A0A537J3P6</accession>
<dbReference type="SUPFAM" id="SSF56784">
    <property type="entry name" value="HAD-like"/>
    <property type="match status" value="1"/>
</dbReference>
<comment type="cofactor">
    <cofactor evidence="1">
        <name>Mg(2+)</name>
        <dbReference type="ChEBI" id="CHEBI:18420"/>
    </cofactor>
</comment>
<evidence type="ECO:0000256" key="3">
    <source>
        <dbReference type="ARBA" id="ARBA00022801"/>
    </source>
</evidence>
<dbReference type="InterPro" id="IPR036412">
    <property type="entry name" value="HAD-like_sf"/>
</dbReference>
<evidence type="ECO:0000256" key="2">
    <source>
        <dbReference type="ARBA" id="ARBA00022723"/>
    </source>
</evidence>
<keyword evidence="3 5" id="KW-0378">Hydrolase</keyword>
<evidence type="ECO:0000313" key="5">
    <source>
        <dbReference type="EMBL" id="TMI77962.1"/>
    </source>
</evidence>
<feature type="non-terminal residue" evidence="5">
    <location>
        <position position="1"/>
    </location>
</feature>
<dbReference type="NCBIfam" id="TIGR01509">
    <property type="entry name" value="HAD-SF-IA-v3"/>
    <property type="match status" value="1"/>
</dbReference>
<dbReference type="NCBIfam" id="TIGR01549">
    <property type="entry name" value="HAD-SF-IA-v1"/>
    <property type="match status" value="1"/>
</dbReference>
<dbReference type="AlphaFoldDB" id="A0A537J3P6"/>
<comment type="caution">
    <text evidence="5">The sequence shown here is derived from an EMBL/GenBank/DDBJ whole genome shotgun (WGS) entry which is preliminary data.</text>
</comment>
<dbReference type="GO" id="GO:0044281">
    <property type="term" value="P:small molecule metabolic process"/>
    <property type="evidence" value="ECO:0007669"/>
    <property type="project" value="UniProtKB-ARBA"/>
</dbReference>
<dbReference type="EMBL" id="VBAO01000415">
    <property type="protein sequence ID" value="TMI77962.1"/>
    <property type="molecule type" value="Genomic_DNA"/>
</dbReference>
<dbReference type="GO" id="GO:0016791">
    <property type="term" value="F:phosphatase activity"/>
    <property type="evidence" value="ECO:0007669"/>
    <property type="project" value="TreeGrafter"/>
</dbReference>
<sequence length="227" mass="24466">WASPPEMEREFGAALSAYARAELGCRRPEVLAEAVLKALRASAKVGGGEVERTTLEIIKEIFCLEGLPTDNAILKKADAAFVRPDVENSRLYPGARDVLSTLGGLGLRLGLVSNSPCHQLVVDIAARVGIIAYFDPLVTSAGFGRRKPHPSILAHVAERWHIPPEDIVVVGDTVATDILGAARARMRSVLVNIEPRPENVGLSYLAQPRAEITDLRQLLGLLGRTPV</sequence>